<reference evidence="5 6" key="1">
    <citation type="journal article" date="2009" name="J. Bacteriol.">
        <title>The genome of Burkholderia cenocepacia J2315, an epidemic pathogen of cystic fibrosis patients.</title>
        <authorList>
            <person name="Holden M.T."/>
            <person name="Seth-Smith H.M."/>
            <person name="Crossman L.C."/>
            <person name="Sebaihia M."/>
            <person name="Bentley S.D."/>
            <person name="Cerdeno-Tarraga A.M."/>
            <person name="Thomson N.R."/>
            <person name="Bason N."/>
            <person name="Quail M.A."/>
            <person name="Sharp S."/>
            <person name="Cherevach I."/>
            <person name="Churcher C."/>
            <person name="Goodhead I."/>
            <person name="Hauser H."/>
            <person name="Holroyd N."/>
            <person name="Mungall K."/>
            <person name="Scott P."/>
            <person name="Walker D."/>
            <person name="White B."/>
            <person name="Rose H."/>
            <person name="Iversen P."/>
            <person name="Mil-Homens D."/>
            <person name="Rocha E.P."/>
            <person name="Fialho A.M."/>
            <person name="Baldwin A."/>
            <person name="Dowson C."/>
            <person name="Barrell B.G."/>
            <person name="Govan J.R."/>
            <person name="Vandamme P."/>
            <person name="Hart C.A."/>
            <person name="Mahenthiralingam E."/>
            <person name="Parkhill J."/>
        </authorList>
    </citation>
    <scope>NUCLEOTIDE SEQUENCE [LARGE SCALE GENOMIC DNA]</scope>
    <source>
        <strain evidence="6">ATCC BAA-245 / DSM 16553 / LMG 16656 / NCTC 13227 / J2315 / CF5610</strain>
    </source>
</reference>
<evidence type="ECO:0000256" key="2">
    <source>
        <dbReference type="SAM" id="SignalP"/>
    </source>
</evidence>
<dbReference type="Gene3D" id="3.30.2080.10">
    <property type="entry name" value="GH92 mannosidase domain"/>
    <property type="match status" value="1"/>
</dbReference>
<dbReference type="InterPro" id="IPR014718">
    <property type="entry name" value="GH-type_carb-bd"/>
</dbReference>
<dbReference type="Gene3D" id="1.20.1610.10">
    <property type="entry name" value="alpha-1,2-mannosidases domains"/>
    <property type="match status" value="1"/>
</dbReference>
<dbReference type="GO" id="GO:0005829">
    <property type="term" value="C:cytosol"/>
    <property type="evidence" value="ECO:0007669"/>
    <property type="project" value="TreeGrafter"/>
</dbReference>
<dbReference type="InterPro" id="IPR050883">
    <property type="entry name" value="PNGase"/>
</dbReference>
<dbReference type="Gene3D" id="2.70.98.10">
    <property type="match status" value="1"/>
</dbReference>
<dbReference type="SUPFAM" id="SSF48208">
    <property type="entry name" value="Six-hairpin glycosidases"/>
    <property type="match status" value="1"/>
</dbReference>
<dbReference type="BioCyc" id="BCEN216591:G1G1V-7126-MONOMER"/>
<dbReference type="InterPro" id="IPR012939">
    <property type="entry name" value="Glyco_hydro_92"/>
</dbReference>
<dbReference type="AlphaFoldDB" id="B4EPR5"/>
<organism evidence="5 6">
    <name type="scientific">Burkholderia cenocepacia (strain ATCC BAA-245 / DSM 16553 / LMG 16656 / NCTC 13227 / J2315 / CF5610)</name>
    <name type="common">Burkholderia cepacia (strain J2315)</name>
    <dbReference type="NCBI Taxonomy" id="216591"/>
    <lineage>
        <taxon>Bacteria</taxon>
        <taxon>Pseudomonadati</taxon>
        <taxon>Pseudomonadota</taxon>
        <taxon>Betaproteobacteria</taxon>
        <taxon>Burkholderiales</taxon>
        <taxon>Burkholderiaceae</taxon>
        <taxon>Burkholderia</taxon>
        <taxon>Burkholderia cepacia complex</taxon>
    </lineage>
</organism>
<dbReference type="GO" id="GO:0030246">
    <property type="term" value="F:carbohydrate binding"/>
    <property type="evidence" value="ECO:0007669"/>
    <property type="project" value="InterPro"/>
</dbReference>
<dbReference type="eggNOG" id="COG3537">
    <property type="taxonomic scope" value="Bacteria"/>
</dbReference>
<evidence type="ECO:0000256" key="1">
    <source>
        <dbReference type="SAM" id="MobiDB-lite"/>
    </source>
</evidence>
<feature type="signal peptide" evidence="2">
    <location>
        <begin position="1"/>
        <end position="21"/>
    </location>
</feature>
<gene>
    <name evidence="5" type="ORF">BCAS0148</name>
</gene>
<evidence type="ECO:0000313" key="5">
    <source>
        <dbReference type="EMBL" id="CAR57081.1"/>
    </source>
</evidence>
<dbReference type="Proteomes" id="UP000001035">
    <property type="component" value="Chromosome 3"/>
</dbReference>
<feature type="compositionally biased region" description="Low complexity" evidence="1">
    <location>
        <begin position="38"/>
        <end position="70"/>
    </location>
</feature>
<keyword evidence="2" id="KW-0732">Signal</keyword>
<feature type="domain" description="Glycosyl hydrolase family 92" evidence="3">
    <location>
        <begin position="327"/>
        <end position="859"/>
    </location>
</feature>
<dbReference type="InterPro" id="IPR008928">
    <property type="entry name" value="6-hairpin_glycosidase_sf"/>
</dbReference>
<proteinExistence type="predicted"/>
<protein>
    <submittedName>
        <fullName evidence="5">Exported protein</fullName>
    </submittedName>
</protein>
<accession>B4EPR5</accession>
<dbReference type="GO" id="GO:0006516">
    <property type="term" value="P:glycoprotein catabolic process"/>
    <property type="evidence" value="ECO:0007669"/>
    <property type="project" value="TreeGrafter"/>
</dbReference>
<dbReference type="EMBL" id="AM747722">
    <property type="protein sequence ID" value="CAR57081.1"/>
    <property type="molecule type" value="Genomic_DNA"/>
</dbReference>
<feature type="chain" id="PRO_5002804532" evidence="2">
    <location>
        <begin position="22"/>
        <end position="902"/>
    </location>
</feature>
<dbReference type="HOGENOM" id="CLU_003690_2_0_4"/>
<evidence type="ECO:0000259" key="4">
    <source>
        <dbReference type="Pfam" id="PF17678"/>
    </source>
</evidence>
<dbReference type="CAZy" id="GH92">
    <property type="family name" value="Glycoside Hydrolase Family 92"/>
</dbReference>
<dbReference type="PANTHER" id="PTHR12143">
    <property type="entry name" value="PEPTIDE N-GLYCANASE PNGASE -RELATED"/>
    <property type="match status" value="1"/>
</dbReference>
<evidence type="ECO:0000313" key="6">
    <source>
        <dbReference type="Proteomes" id="UP000001035"/>
    </source>
</evidence>
<feature type="region of interest" description="Disordered" evidence="1">
    <location>
        <begin position="27"/>
        <end position="70"/>
    </location>
</feature>
<dbReference type="GO" id="GO:0000224">
    <property type="term" value="F:peptide-N4-(N-acetyl-beta-glucosaminyl)asparagine amidase activity"/>
    <property type="evidence" value="ECO:0007669"/>
    <property type="project" value="TreeGrafter"/>
</dbReference>
<keyword evidence="6" id="KW-1185">Reference proteome</keyword>
<dbReference type="Pfam" id="PF07971">
    <property type="entry name" value="Glyco_hydro_92"/>
    <property type="match status" value="1"/>
</dbReference>
<dbReference type="PROSITE" id="PS51257">
    <property type="entry name" value="PROKAR_LIPOPROTEIN"/>
    <property type="match status" value="1"/>
</dbReference>
<dbReference type="InterPro" id="IPR041371">
    <property type="entry name" value="GH92_N"/>
</dbReference>
<sequence length="902" mass="93919">MKNPRLLIVAALTCAALAACGGDDVNGTSTAGNGGTDGPSTSGPSQPGQVGQPGQPAQPGQPSTPTPTRTNMQLTQFVNPLIGTQVNGDSGYAGNVNPGATVPFGMVGFGPNTPRYNFNGSGGYLSSGRSTGTIDFFSITHLSGVGCPGQGAVAMLPTDGANAIAPGGRPAGVGYSYADEVAQPGYYKVRLANGITTELSATARSGLARFTYTDKNKGFFSIDAKLNGNSDSGSTSITANNVALALASDGRSMSGQAVAPAFCTPYGTIWNAPVYFYATFDKPLRKQTGTSSVNTASNGAATLQFDLTDADKTVTVKVGISSVSVSNAQANLAAEGEKLAFDDARTKASAAWNDRLNTIQIDQAKDPAALNATQKANLTKFYTALYHVFSAPTLYSDTNGEFRSMRQPKNANGSYPTSVDRTGTVPQRATANVKDYAYKRPDGSQGGGANHYTGFSLWDTYRSQAQLLAMLAPQEASDMMQSLVVDGLQCGAFPHWVDGSDDSTPMAGDNALNVIAGSYKFGATDFDLVSAARLTKQSVFDPSSACNDRASAPGLANFLTAHYLSQSDDGHSSSATIERVLSDRSAAAFLQALPASVLNAPSVGVTADNIGTLYTRASWWRNIFDYPNKVIAARNAPPAGAAPGTLGALVPGSFHESTEPNYFWSFAQDWSALIDAIGGKQAAVARLNKLFAITTPYSTVPTSGSLNGGESSNGLYIGNEPSFQSPWGYNWAGQPSGAQYILPIIMAQTFGTGRDGLPGNDDMGATSSWYVWATLGMFPVIPSEAGLALSTPQFSGITVWLGNGKTLRLESDQQVAADDTGRAAFPYIQSLKVNGADYAGSWLPLGKIANGGTMRYALSATPTQWAAADNLTPPSGPNADYTQMTAGGASTAMRTQRQVGAR</sequence>
<feature type="domain" description="Glycosyl hydrolase family 92 N-terminal" evidence="4">
    <location>
        <begin position="77"/>
        <end position="321"/>
    </location>
</feature>
<dbReference type="GO" id="GO:0005975">
    <property type="term" value="P:carbohydrate metabolic process"/>
    <property type="evidence" value="ECO:0007669"/>
    <property type="project" value="InterPro"/>
</dbReference>
<dbReference type="Gene3D" id="1.20.1050.60">
    <property type="entry name" value="alpha-1,2-mannosidase"/>
    <property type="match status" value="1"/>
</dbReference>
<evidence type="ECO:0000259" key="3">
    <source>
        <dbReference type="Pfam" id="PF07971"/>
    </source>
</evidence>
<dbReference type="KEGG" id="bcj:BCAS0148"/>
<dbReference type="PANTHER" id="PTHR12143:SF39">
    <property type="entry name" value="SECRETED PROTEIN"/>
    <property type="match status" value="1"/>
</dbReference>
<name>B4EPR5_BURCJ</name>
<dbReference type="Pfam" id="PF17678">
    <property type="entry name" value="Glyco_hydro_92N"/>
    <property type="match status" value="1"/>
</dbReference>